<dbReference type="PANTHER" id="PTHR44591:SF3">
    <property type="entry name" value="RESPONSE REGULATORY DOMAIN-CONTAINING PROTEIN"/>
    <property type="match status" value="1"/>
</dbReference>
<dbReference type="PROSITE" id="PS50110">
    <property type="entry name" value="RESPONSE_REGULATORY"/>
    <property type="match status" value="1"/>
</dbReference>
<feature type="compositionally biased region" description="Basic and acidic residues" evidence="3">
    <location>
        <begin position="200"/>
        <end position="212"/>
    </location>
</feature>
<dbReference type="PANTHER" id="PTHR44591">
    <property type="entry name" value="STRESS RESPONSE REGULATOR PROTEIN 1"/>
    <property type="match status" value="1"/>
</dbReference>
<organism evidence="5 6">
    <name type="scientific">Noviluteimonas caseinilytica</name>
    <dbReference type="NCBI Taxonomy" id="2675101"/>
    <lineage>
        <taxon>Bacteria</taxon>
        <taxon>Pseudomonadati</taxon>
        <taxon>Pseudomonadota</taxon>
        <taxon>Gammaproteobacteria</taxon>
        <taxon>Lysobacterales</taxon>
        <taxon>Lysobacteraceae</taxon>
        <taxon>Noviluteimonas</taxon>
    </lineage>
</organism>
<dbReference type="InterPro" id="IPR011006">
    <property type="entry name" value="CheY-like_superfamily"/>
</dbReference>
<accession>A0ABN6FQH4</accession>
<dbReference type="InterPro" id="IPR001789">
    <property type="entry name" value="Sig_transdc_resp-reg_receiver"/>
</dbReference>
<dbReference type="CDD" id="cd17580">
    <property type="entry name" value="REC_2_DhkD-like"/>
    <property type="match status" value="1"/>
</dbReference>
<evidence type="ECO:0000256" key="3">
    <source>
        <dbReference type="SAM" id="MobiDB-lite"/>
    </source>
</evidence>
<name>A0ABN6FQH4_9GAMM</name>
<dbReference type="Pfam" id="PF00072">
    <property type="entry name" value="Response_reg"/>
    <property type="match status" value="1"/>
</dbReference>
<evidence type="ECO:0000256" key="1">
    <source>
        <dbReference type="ARBA" id="ARBA00022553"/>
    </source>
</evidence>
<evidence type="ECO:0000313" key="6">
    <source>
        <dbReference type="Proteomes" id="UP000681317"/>
    </source>
</evidence>
<dbReference type="Proteomes" id="UP000681317">
    <property type="component" value="Chromosome"/>
</dbReference>
<protein>
    <recommendedName>
        <fullName evidence="4">Response regulatory domain-containing protein</fullName>
    </recommendedName>
</protein>
<evidence type="ECO:0000256" key="2">
    <source>
        <dbReference type="PROSITE-ProRule" id="PRU00169"/>
    </source>
</evidence>
<keyword evidence="1 2" id="KW-0597">Phosphoprotein</keyword>
<keyword evidence="6" id="KW-1185">Reference proteome</keyword>
<dbReference type="SMART" id="SM00448">
    <property type="entry name" value="REC"/>
    <property type="match status" value="1"/>
</dbReference>
<dbReference type="SUPFAM" id="SSF52172">
    <property type="entry name" value="CheY-like"/>
    <property type="match status" value="1"/>
</dbReference>
<dbReference type="Gene3D" id="3.40.50.2300">
    <property type="match status" value="1"/>
</dbReference>
<dbReference type="InterPro" id="IPR050595">
    <property type="entry name" value="Bact_response_regulator"/>
</dbReference>
<feature type="modified residue" description="4-aspartylphosphate" evidence="2">
    <location>
        <position position="66"/>
    </location>
</feature>
<feature type="region of interest" description="Disordered" evidence="3">
    <location>
        <begin position="192"/>
        <end position="212"/>
    </location>
</feature>
<evidence type="ECO:0000313" key="5">
    <source>
        <dbReference type="EMBL" id="BCT91886.1"/>
    </source>
</evidence>
<proteinExistence type="predicted"/>
<dbReference type="EMBL" id="AP024545">
    <property type="protein sequence ID" value="BCT91886.1"/>
    <property type="molecule type" value="Genomic_DNA"/>
</dbReference>
<sequence>MRLPDDIPASAAPRARRVLVADDNSDITLTLSVLLASMGFEVHCASDGLEALAIAKRLSPDLLFLDIGMPGMDGWEVCRRVRVLQGDAPAIIAITGYGQDDDRARSLQAGFDAHVTKPLQHEALVGLVSRLSGAREPRAAPTLRVIAQAFRDALAATRGVLQVLQRDAALHRVDPEAVEGMSRQLDALEQSLEDLVDPARPARRDGDALTTR</sequence>
<evidence type="ECO:0000259" key="4">
    <source>
        <dbReference type="PROSITE" id="PS50110"/>
    </source>
</evidence>
<feature type="domain" description="Response regulatory" evidence="4">
    <location>
        <begin position="17"/>
        <end position="132"/>
    </location>
</feature>
<reference evidence="5 6" key="1">
    <citation type="submission" date="2021-03" db="EMBL/GenBank/DDBJ databases">
        <title>Complete Genome Sequences of Two Lysobacter Strains Isolated from Sea Water (Lysobacter caseinilyticus) and Soil (Lysobacter helvus) in South Korea.</title>
        <authorList>
            <person name="Watanabe Y."/>
            <person name="Arakawa K."/>
        </authorList>
    </citation>
    <scope>NUCLEOTIDE SEQUENCE [LARGE SCALE GENOMIC DNA]</scope>
    <source>
        <strain evidence="5 6">KVB24</strain>
    </source>
</reference>
<gene>
    <name evidence="5" type="ORF">LYSCAS_09100</name>
</gene>